<organism evidence="3 5">
    <name type="scientific">Dracunculus medinensis</name>
    <name type="common">Guinea worm</name>
    <dbReference type="NCBI Taxonomy" id="318479"/>
    <lineage>
        <taxon>Eukaryota</taxon>
        <taxon>Metazoa</taxon>
        <taxon>Ecdysozoa</taxon>
        <taxon>Nematoda</taxon>
        <taxon>Chromadorea</taxon>
        <taxon>Rhabditida</taxon>
        <taxon>Spirurina</taxon>
        <taxon>Dracunculoidea</taxon>
        <taxon>Dracunculidae</taxon>
        <taxon>Dracunculus</taxon>
    </lineage>
</organism>
<dbReference type="EMBL" id="UYYG01001155">
    <property type="protein sequence ID" value="VDN56424.1"/>
    <property type="molecule type" value="Genomic_DNA"/>
</dbReference>
<reference evidence="5" key="1">
    <citation type="submission" date="2017-02" db="UniProtKB">
        <authorList>
            <consortium name="WormBaseParasite"/>
        </authorList>
    </citation>
    <scope>IDENTIFICATION</scope>
</reference>
<feature type="compositionally biased region" description="Polar residues" evidence="1">
    <location>
        <begin position="84"/>
        <end position="111"/>
    </location>
</feature>
<protein>
    <submittedName>
        <fullName evidence="2 5">Uncharacterized protein</fullName>
    </submittedName>
</protein>
<dbReference type="Proteomes" id="UP000274756">
    <property type="component" value="Unassembled WGS sequence"/>
</dbReference>
<accession>A0A0N4U5C1</accession>
<dbReference type="AlphaFoldDB" id="A0A0N4U5C1"/>
<evidence type="ECO:0000313" key="4">
    <source>
        <dbReference type="Proteomes" id="UP000274756"/>
    </source>
</evidence>
<dbReference type="Proteomes" id="UP000038040">
    <property type="component" value="Unplaced"/>
</dbReference>
<feature type="compositionally biased region" description="Basic and acidic residues" evidence="1">
    <location>
        <begin position="51"/>
        <end position="67"/>
    </location>
</feature>
<feature type="region of interest" description="Disordered" evidence="1">
    <location>
        <begin position="1"/>
        <end position="186"/>
    </location>
</feature>
<reference evidence="2 4" key="2">
    <citation type="submission" date="2018-11" db="EMBL/GenBank/DDBJ databases">
        <authorList>
            <consortium name="Pathogen Informatics"/>
        </authorList>
    </citation>
    <scope>NUCLEOTIDE SEQUENCE [LARGE SCALE GENOMIC DNA]</scope>
</reference>
<evidence type="ECO:0000313" key="5">
    <source>
        <dbReference type="WBParaSite" id="DME_0000203701-mRNA-1"/>
    </source>
</evidence>
<name>A0A0N4U5C1_DRAME</name>
<feature type="compositionally biased region" description="Basic and acidic residues" evidence="1">
    <location>
        <begin position="14"/>
        <end position="38"/>
    </location>
</feature>
<feature type="compositionally biased region" description="Basic and acidic residues" evidence="1">
    <location>
        <begin position="112"/>
        <end position="121"/>
    </location>
</feature>
<evidence type="ECO:0000313" key="3">
    <source>
        <dbReference type="Proteomes" id="UP000038040"/>
    </source>
</evidence>
<evidence type="ECO:0000256" key="1">
    <source>
        <dbReference type="SAM" id="MobiDB-lite"/>
    </source>
</evidence>
<keyword evidence="4" id="KW-1185">Reference proteome</keyword>
<evidence type="ECO:0000313" key="2">
    <source>
        <dbReference type="EMBL" id="VDN56424.1"/>
    </source>
</evidence>
<dbReference type="WBParaSite" id="DME_0000203701-mRNA-1">
    <property type="protein sequence ID" value="DME_0000203701-mRNA-1"/>
    <property type="gene ID" value="DME_0000203701"/>
</dbReference>
<proteinExistence type="predicted"/>
<sequence>MEEEERKERKKRERAQEALRKADRIRAAHEELAGERRAARMKSHTSSSFESCDRLEWWEKKQPKSDNRFSSPVIPALRDRRDSNSSQRINNNEQIGLNFDSMNINSRPSSKLSDKSYEGPRKSNRKSNGDLKSLQPMSLQNKQRAKSGDNRNRLTNSDAGGYDSTFGNELEREAIKSRGFTVPKKP</sequence>
<gene>
    <name evidence="2" type="ORF">DME_LOCUS6397</name>
</gene>